<dbReference type="OrthoDB" id="63112at2759"/>
<dbReference type="Proteomes" id="UP000813385">
    <property type="component" value="Unassembled WGS sequence"/>
</dbReference>
<dbReference type="EMBL" id="JAGPXD010000002">
    <property type="protein sequence ID" value="KAH7368228.1"/>
    <property type="molecule type" value="Genomic_DNA"/>
</dbReference>
<dbReference type="GO" id="GO:0000447">
    <property type="term" value="P:endonucleolytic cleavage in ITS1 to separate SSU-rRNA from 5.8S rRNA and LSU-rRNA from tricistronic rRNA transcript (SSU-rRNA, 5.8S rRNA, LSU-rRNA)"/>
    <property type="evidence" value="ECO:0007669"/>
    <property type="project" value="TreeGrafter"/>
</dbReference>
<dbReference type="GO" id="GO:0030681">
    <property type="term" value="C:multimeric ribonuclease P complex"/>
    <property type="evidence" value="ECO:0007669"/>
    <property type="project" value="TreeGrafter"/>
</dbReference>
<dbReference type="GO" id="GO:0000172">
    <property type="term" value="C:ribonuclease MRP complex"/>
    <property type="evidence" value="ECO:0007669"/>
    <property type="project" value="TreeGrafter"/>
</dbReference>
<dbReference type="GO" id="GO:0001682">
    <property type="term" value="P:tRNA 5'-leader removal"/>
    <property type="evidence" value="ECO:0007669"/>
    <property type="project" value="InterPro"/>
</dbReference>
<dbReference type="PANTHER" id="PTHR15396">
    <property type="entry name" value="RIBONUCLEASE P PROTEIN SUBUNIT P40"/>
    <property type="match status" value="1"/>
</dbReference>
<dbReference type="Pfam" id="PF08584">
    <property type="entry name" value="Ribonuc_P_40"/>
    <property type="match status" value="1"/>
</dbReference>
<sequence>MFSFPESSVYQTAKCYASYGTMAHVEPGLEPTRGKPWTSILSQSINHKVDLILPDGGWELVQKQLIEKQDPPAYYRVIMTLGQVLDGDFFNEYIKTGNIMMLSEGRTTEDNVFSLHEGLLTMYLDKETYQRAGLVGKPYGVKGKRGLKPRWVVSYQLRDPSMLHGKKGFERLLYACRNALTQPVTWLFSNLGTTPMVDPLAKHAPVRFTSEHGVVPNSQLRAPSLAIPSDLVTGDLLRIEEFATETYEWLSLVRLQSPRVLAGDDINDYLSRYQVPNDEGDAREAAFSVVRWQGFLTSDWVRQLLVDVLATLPSQMPFALSATSFSKGTVGDSTEVTFLRPQDAPDQYFLWEIKGDDL</sequence>
<accession>A0A8K0TKV0</accession>
<dbReference type="GO" id="GO:0004526">
    <property type="term" value="F:ribonuclease P activity"/>
    <property type="evidence" value="ECO:0007669"/>
    <property type="project" value="TreeGrafter"/>
</dbReference>
<protein>
    <submittedName>
        <fullName evidence="1">Ribonuclease P 40kDa subunit</fullName>
    </submittedName>
</protein>
<keyword evidence="2" id="KW-1185">Reference proteome</keyword>
<gene>
    <name evidence="1" type="ORF">B0T11DRAFT_326426</name>
</gene>
<evidence type="ECO:0000313" key="1">
    <source>
        <dbReference type="EMBL" id="KAH7368228.1"/>
    </source>
</evidence>
<dbReference type="InterPro" id="IPR013893">
    <property type="entry name" value="RNase_P_Rpp40"/>
</dbReference>
<proteinExistence type="predicted"/>
<evidence type="ECO:0000313" key="2">
    <source>
        <dbReference type="Proteomes" id="UP000813385"/>
    </source>
</evidence>
<reference evidence="1" key="1">
    <citation type="journal article" date="2021" name="Nat. Commun.">
        <title>Genetic determinants of endophytism in the Arabidopsis root mycobiome.</title>
        <authorList>
            <person name="Mesny F."/>
            <person name="Miyauchi S."/>
            <person name="Thiergart T."/>
            <person name="Pickel B."/>
            <person name="Atanasova L."/>
            <person name="Karlsson M."/>
            <person name="Huettel B."/>
            <person name="Barry K.W."/>
            <person name="Haridas S."/>
            <person name="Chen C."/>
            <person name="Bauer D."/>
            <person name="Andreopoulos W."/>
            <person name="Pangilinan J."/>
            <person name="LaButti K."/>
            <person name="Riley R."/>
            <person name="Lipzen A."/>
            <person name="Clum A."/>
            <person name="Drula E."/>
            <person name="Henrissat B."/>
            <person name="Kohler A."/>
            <person name="Grigoriev I.V."/>
            <person name="Martin F.M."/>
            <person name="Hacquard S."/>
        </authorList>
    </citation>
    <scope>NUCLEOTIDE SEQUENCE</scope>
    <source>
        <strain evidence="1">MPI-CAGE-AT-0016</strain>
    </source>
</reference>
<name>A0A8K0TKV0_9PEZI</name>
<organism evidence="1 2">
    <name type="scientific">Plectosphaerella cucumerina</name>
    <dbReference type="NCBI Taxonomy" id="40658"/>
    <lineage>
        <taxon>Eukaryota</taxon>
        <taxon>Fungi</taxon>
        <taxon>Dikarya</taxon>
        <taxon>Ascomycota</taxon>
        <taxon>Pezizomycotina</taxon>
        <taxon>Sordariomycetes</taxon>
        <taxon>Hypocreomycetidae</taxon>
        <taxon>Glomerellales</taxon>
        <taxon>Plectosphaerellaceae</taxon>
        <taxon>Plectosphaerella</taxon>
    </lineage>
</organism>
<dbReference type="AlphaFoldDB" id="A0A8K0TKV0"/>
<comment type="caution">
    <text evidence="1">The sequence shown here is derived from an EMBL/GenBank/DDBJ whole genome shotgun (WGS) entry which is preliminary data.</text>
</comment>
<dbReference type="GO" id="GO:0000171">
    <property type="term" value="F:ribonuclease MRP activity"/>
    <property type="evidence" value="ECO:0007669"/>
    <property type="project" value="TreeGrafter"/>
</dbReference>
<dbReference type="PANTHER" id="PTHR15396:SF1">
    <property type="entry name" value="RIBONUCLEASE P PROTEIN SUBUNIT P40"/>
    <property type="match status" value="1"/>
</dbReference>